<dbReference type="Proteomes" id="UP000244811">
    <property type="component" value="Apicoplast Pltd"/>
</dbReference>
<protein>
    <submittedName>
        <fullName evidence="1">Uncharacterized protein</fullName>
    </submittedName>
</protein>
<keyword evidence="1" id="KW-0933">Apicoplast</keyword>
<evidence type="ECO:0000313" key="1">
    <source>
        <dbReference type="EMBL" id="UVC46395.1"/>
    </source>
</evidence>
<dbReference type="EMBL" id="CP102584">
    <property type="protein sequence ID" value="UVC46395.1"/>
    <property type="molecule type" value="Genomic_DNA"/>
</dbReference>
<gene>
    <name evidence="1" type="ORF">MACK_004189</name>
</gene>
<organism evidence="1 2">
    <name type="scientific">Theileria orientalis</name>
    <dbReference type="NCBI Taxonomy" id="68886"/>
    <lineage>
        <taxon>Eukaryota</taxon>
        <taxon>Sar</taxon>
        <taxon>Alveolata</taxon>
        <taxon>Apicomplexa</taxon>
        <taxon>Aconoidasida</taxon>
        <taxon>Piroplasmida</taxon>
        <taxon>Theileriidae</taxon>
        <taxon>Theileria</taxon>
    </lineage>
</organism>
<dbReference type="AlphaFoldDB" id="A0A976XI66"/>
<proteinExistence type="predicted"/>
<geneLocation type="apicoplast" evidence="1"/>
<keyword evidence="1" id="KW-0934">Plastid</keyword>
<reference evidence="1" key="1">
    <citation type="submission" date="2022-07" db="EMBL/GenBank/DDBJ databases">
        <title>Chromosomal assemblies of T. orientalis with long-read sequencing.</title>
        <authorList>
            <person name="Yam J."/>
            <person name="Bogema D.R."/>
            <person name="Micallef M.L."/>
            <person name="Djordjevic S."/>
            <person name="Jenkins C."/>
        </authorList>
    </citation>
    <scope>NUCLEOTIDE SEQUENCE</scope>
    <source>
        <strain evidence="1">Goon Nure</strain>
    </source>
</reference>
<evidence type="ECO:0000313" key="2">
    <source>
        <dbReference type="Proteomes" id="UP000244811"/>
    </source>
</evidence>
<accession>A0A976XI66</accession>
<sequence>MKHLKKKNNLYYFINKYDNNYLKNKIVFNNLFIKFFPCYFKKHFKSKISKNFKYLRILNLK</sequence>
<name>A0A976XI66_THEOR</name>